<name>A0A183GWF8_HELPZ</name>
<dbReference type="WBParaSite" id="HPBE_0002702801-mRNA-1">
    <property type="protein sequence ID" value="HPBE_0002702801-mRNA-1"/>
    <property type="gene ID" value="HPBE_0002702801"/>
</dbReference>
<evidence type="ECO:0000313" key="1">
    <source>
        <dbReference type="Proteomes" id="UP000050761"/>
    </source>
</evidence>
<keyword evidence="1" id="KW-1185">Reference proteome</keyword>
<dbReference type="AlphaFoldDB" id="A0A183GWF8"/>
<reference evidence="2" key="1">
    <citation type="submission" date="2019-09" db="UniProtKB">
        <authorList>
            <consortium name="WormBaseParasite"/>
        </authorList>
    </citation>
    <scope>IDENTIFICATION</scope>
</reference>
<accession>A0A183GWF8</accession>
<proteinExistence type="predicted"/>
<evidence type="ECO:0000313" key="2">
    <source>
        <dbReference type="WBParaSite" id="HPBE_0002702801-mRNA-1"/>
    </source>
</evidence>
<sequence>LKVVDALEANKCYEKMAELLLAIGQNRQAVMALTRSQQWSKAKQVANEFVPEMVPEIEVQYKEWLTQEGRVGELIDVDVISAIDLLIAKGQWDKALDAARQQKARASICSTVDPDVRLLIFSTSLFSTSTWLNTRPNYSLRITSTSC</sequence>
<dbReference type="Proteomes" id="UP000050761">
    <property type="component" value="Unassembled WGS sequence"/>
</dbReference>
<dbReference type="Gene3D" id="1.25.40.470">
    <property type="match status" value="1"/>
</dbReference>
<protein>
    <submittedName>
        <fullName evidence="2">Intraflagellar transport protein 80</fullName>
    </submittedName>
</protein>
<organism evidence="1 2">
    <name type="scientific">Heligmosomoides polygyrus</name>
    <name type="common">Parasitic roundworm</name>
    <dbReference type="NCBI Taxonomy" id="6339"/>
    <lineage>
        <taxon>Eukaryota</taxon>
        <taxon>Metazoa</taxon>
        <taxon>Ecdysozoa</taxon>
        <taxon>Nematoda</taxon>
        <taxon>Chromadorea</taxon>
        <taxon>Rhabditida</taxon>
        <taxon>Rhabditina</taxon>
        <taxon>Rhabditomorpha</taxon>
        <taxon>Strongyloidea</taxon>
        <taxon>Heligmosomidae</taxon>
        <taxon>Heligmosomoides</taxon>
    </lineage>
</organism>